<dbReference type="GO" id="GO:0042834">
    <property type="term" value="F:peptidoglycan binding"/>
    <property type="evidence" value="ECO:0007669"/>
    <property type="project" value="InterPro"/>
</dbReference>
<sequence>MLGTRSESSAQSFVRTQGAGYRYFRKLHQGQPLFVVTYGSFASRDEAQAAIKNLPASVQASKPWPRTLASIQQEAGAR</sequence>
<proteinExistence type="predicted"/>
<dbReference type="EMBL" id="FOKJ01000003">
    <property type="protein sequence ID" value="SFA78675.1"/>
    <property type="molecule type" value="Genomic_DNA"/>
</dbReference>
<evidence type="ECO:0000313" key="4">
    <source>
        <dbReference type="Proteomes" id="UP000198861"/>
    </source>
</evidence>
<evidence type="ECO:0000313" key="5">
    <source>
        <dbReference type="Proteomes" id="UP000199579"/>
    </source>
</evidence>
<feature type="domain" description="SPOR" evidence="1">
    <location>
        <begin position="1"/>
        <end position="67"/>
    </location>
</feature>
<keyword evidence="4" id="KW-1185">Reference proteome</keyword>
<dbReference type="EMBL" id="FOSX01000001">
    <property type="protein sequence ID" value="SFK29389.1"/>
    <property type="molecule type" value="Genomic_DNA"/>
</dbReference>
<dbReference type="Pfam" id="PF05036">
    <property type="entry name" value="SPOR"/>
    <property type="match status" value="1"/>
</dbReference>
<reference evidence="3 5" key="1">
    <citation type="submission" date="2016-10" db="EMBL/GenBank/DDBJ databases">
        <authorList>
            <person name="de Groot N.N."/>
        </authorList>
    </citation>
    <scope>NUCLEOTIDE SEQUENCE [LARGE SCALE GENOMIC DNA]</scope>
    <source>
        <strain evidence="3 5">DSM 381</strain>
    </source>
</reference>
<protein>
    <submittedName>
        <fullName evidence="3">Sporulation related domain-containing protein</fullName>
    </submittedName>
</protein>
<evidence type="ECO:0000259" key="1">
    <source>
        <dbReference type="PROSITE" id="PS51724"/>
    </source>
</evidence>
<dbReference type="Proteomes" id="UP000199579">
    <property type="component" value="Unassembled WGS sequence"/>
</dbReference>
<dbReference type="AlphaFoldDB" id="A0A1I3YDE1"/>
<evidence type="ECO:0000313" key="3">
    <source>
        <dbReference type="EMBL" id="SFK29389.1"/>
    </source>
</evidence>
<evidence type="ECO:0000313" key="2">
    <source>
        <dbReference type="EMBL" id="SFA78675.1"/>
    </source>
</evidence>
<accession>A0A1I3YDE1</accession>
<reference evidence="2 4" key="2">
    <citation type="submission" date="2016-10" db="EMBL/GenBank/DDBJ databases">
        <authorList>
            <person name="Varghese N."/>
            <person name="Submissions S."/>
        </authorList>
    </citation>
    <scope>NUCLEOTIDE SEQUENCE [LARGE SCALE GENOMIC DNA]</scope>
    <source>
        <strain evidence="2 4">DSM 282</strain>
    </source>
</reference>
<gene>
    <name evidence="2" type="ORF">SAMN04244571_00341</name>
    <name evidence="3" type="ORF">SAMN04244574_00051</name>
</gene>
<dbReference type="Gene3D" id="3.30.70.1070">
    <property type="entry name" value="Sporulation related repeat"/>
    <property type="match status" value="1"/>
</dbReference>
<dbReference type="InterPro" id="IPR007730">
    <property type="entry name" value="SPOR-like_dom"/>
</dbReference>
<dbReference type="PROSITE" id="PS51724">
    <property type="entry name" value="SPOR"/>
    <property type="match status" value="1"/>
</dbReference>
<name>A0A1I3YDE1_9GAMM</name>
<dbReference type="Proteomes" id="UP000198861">
    <property type="component" value="Unassembled WGS sequence"/>
</dbReference>
<dbReference type="InterPro" id="IPR036680">
    <property type="entry name" value="SPOR-like_sf"/>
</dbReference>
<organism evidence="3 5">
    <name type="scientific">Azotobacter beijerinckii</name>
    <dbReference type="NCBI Taxonomy" id="170623"/>
    <lineage>
        <taxon>Bacteria</taxon>
        <taxon>Pseudomonadati</taxon>
        <taxon>Pseudomonadota</taxon>
        <taxon>Gammaproteobacteria</taxon>
        <taxon>Pseudomonadales</taxon>
        <taxon>Pseudomonadaceae</taxon>
        <taxon>Azotobacter</taxon>
    </lineage>
</organism>